<dbReference type="GO" id="GO:0003824">
    <property type="term" value="F:catalytic activity"/>
    <property type="evidence" value="ECO:0007669"/>
    <property type="project" value="UniProtKB-ARBA"/>
</dbReference>
<comment type="caution">
    <text evidence="6">The sequence shown here is derived from an EMBL/GenBank/DDBJ whole genome shotgun (WGS) entry which is preliminary data.</text>
</comment>
<dbReference type="SMART" id="SM00091">
    <property type="entry name" value="PAS"/>
    <property type="match status" value="3"/>
</dbReference>
<dbReference type="AlphaFoldDB" id="A0A4R2KX41"/>
<dbReference type="InterPro" id="IPR001610">
    <property type="entry name" value="PAC"/>
</dbReference>
<dbReference type="FunFam" id="3.30.70.270:FF:000001">
    <property type="entry name" value="Diguanylate cyclase domain protein"/>
    <property type="match status" value="1"/>
</dbReference>
<dbReference type="Gene3D" id="3.20.20.450">
    <property type="entry name" value="EAL domain"/>
    <property type="match status" value="1"/>
</dbReference>
<dbReference type="PROSITE" id="PS50887">
    <property type="entry name" value="GGDEF"/>
    <property type="match status" value="1"/>
</dbReference>
<dbReference type="Pfam" id="PF00990">
    <property type="entry name" value="GGDEF"/>
    <property type="match status" value="1"/>
</dbReference>
<dbReference type="PANTHER" id="PTHR44757:SF2">
    <property type="entry name" value="BIOFILM ARCHITECTURE MAINTENANCE PROTEIN MBAA"/>
    <property type="match status" value="1"/>
</dbReference>
<dbReference type="Pfam" id="PF08448">
    <property type="entry name" value="PAS_4"/>
    <property type="match status" value="1"/>
</dbReference>
<evidence type="ECO:0000313" key="6">
    <source>
        <dbReference type="EMBL" id="TCO75826.1"/>
    </source>
</evidence>
<dbReference type="NCBIfam" id="TIGR00254">
    <property type="entry name" value="GGDEF"/>
    <property type="match status" value="1"/>
</dbReference>
<dbReference type="InterPro" id="IPR043128">
    <property type="entry name" value="Rev_trsase/Diguanyl_cyclase"/>
</dbReference>
<dbReference type="SMART" id="SM00086">
    <property type="entry name" value="PAC"/>
    <property type="match status" value="3"/>
</dbReference>
<dbReference type="NCBIfam" id="TIGR00229">
    <property type="entry name" value="sensory_box"/>
    <property type="match status" value="3"/>
</dbReference>
<dbReference type="InterPro" id="IPR052155">
    <property type="entry name" value="Biofilm_reg_signaling"/>
</dbReference>
<dbReference type="OrthoDB" id="9804951at2"/>
<dbReference type="InterPro" id="IPR000014">
    <property type="entry name" value="PAS"/>
</dbReference>
<evidence type="ECO:0000259" key="5">
    <source>
        <dbReference type="PROSITE" id="PS50887"/>
    </source>
</evidence>
<dbReference type="InterPro" id="IPR029787">
    <property type="entry name" value="Nucleotide_cyclase"/>
</dbReference>
<evidence type="ECO:0000256" key="1">
    <source>
        <dbReference type="ARBA" id="ARBA00001946"/>
    </source>
</evidence>
<dbReference type="SUPFAM" id="SSF55073">
    <property type="entry name" value="Nucleotide cyclase"/>
    <property type="match status" value="1"/>
</dbReference>
<evidence type="ECO:0000259" key="4">
    <source>
        <dbReference type="PROSITE" id="PS50883"/>
    </source>
</evidence>
<reference evidence="6 7" key="1">
    <citation type="submission" date="2019-03" db="EMBL/GenBank/DDBJ databases">
        <title>Genomic Encyclopedia of Type Strains, Phase IV (KMG-IV): sequencing the most valuable type-strain genomes for metagenomic binning, comparative biology and taxonomic classification.</title>
        <authorList>
            <person name="Goeker M."/>
        </authorList>
    </citation>
    <scope>NUCLEOTIDE SEQUENCE [LARGE SCALE GENOMIC DNA]</scope>
    <source>
        <strain evidence="6 7">DSM 23344</strain>
    </source>
</reference>
<dbReference type="InterPro" id="IPR000700">
    <property type="entry name" value="PAS-assoc_C"/>
</dbReference>
<dbReference type="Proteomes" id="UP000294980">
    <property type="component" value="Unassembled WGS sequence"/>
</dbReference>
<feature type="domain" description="PAS" evidence="2">
    <location>
        <begin position="320"/>
        <end position="375"/>
    </location>
</feature>
<dbReference type="CDD" id="cd00130">
    <property type="entry name" value="PAS"/>
    <property type="match status" value="3"/>
</dbReference>
<dbReference type="SUPFAM" id="SSF55781">
    <property type="entry name" value="GAF domain-like"/>
    <property type="match status" value="1"/>
</dbReference>
<dbReference type="Gene3D" id="3.30.70.270">
    <property type="match status" value="1"/>
</dbReference>
<dbReference type="SMART" id="SM00267">
    <property type="entry name" value="GGDEF"/>
    <property type="match status" value="1"/>
</dbReference>
<dbReference type="Pfam" id="PF00563">
    <property type="entry name" value="EAL"/>
    <property type="match status" value="1"/>
</dbReference>
<dbReference type="InterPro" id="IPR013656">
    <property type="entry name" value="PAS_4"/>
</dbReference>
<dbReference type="SUPFAM" id="SSF141868">
    <property type="entry name" value="EAL domain-like"/>
    <property type="match status" value="1"/>
</dbReference>
<dbReference type="SMART" id="SM00052">
    <property type="entry name" value="EAL"/>
    <property type="match status" value="1"/>
</dbReference>
<dbReference type="CDD" id="cd01948">
    <property type="entry name" value="EAL"/>
    <property type="match status" value="1"/>
</dbReference>
<dbReference type="Pfam" id="PF13426">
    <property type="entry name" value="PAS_9"/>
    <property type="match status" value="1"/>
</dbReference>
<dbReference type="InterPro" id="IPR003018">
    <property type="entry name" value="GAF"/>
</dbReference>
<feature type="domain" description="EAL" evidence="4">
    <location>
        <begin position="745"/>
        <end position="1002"/>
    </location>
</feature>
<dbReference type="EMBL" id="SLWX01000006">
    <property type="protein sequence ID" value="TCO75826.1"/>
    <property type="molecule type" value="Genomic_DNA"/>
</dbReference>
<dbReference type="CDD" id="cd01949">
    <property type="entry name" value="GGDEF"/>
    <property type="match status" value="1"/>
</dbReference>
<dbReference type="Pfam" id="PF13185">
    <property type="entry name" value="GAF_2"/>
    <property type="match status" value="1"/>
</dbReference>
<feature type="domain" description="PAS" evidence="2">
    <location>
        <begin position="444"/>
        <end position="494"/>
    </location>
</feature>
<protein>
    <submittedName>
        <fullName evidence="6">PAS domain S-box-containing protein/diguanylate cyclase (GGDEF)-like protein</fullName>
    </submittedName>
</protein>
<comment type="cofactor">
    <cofactor evidence="1">
        <name>Mg(2+)</name>
        <dbReference type="ChEBI" id="CHEBI:18420"/>
    </cofactor>
</comment>
<dbReference type="Gene3D" id="1.20.120.30">
    <property type="entry name" value="Aspartate receptor, ligand-binding domain"/>
    <property type="match status" value="1"/>
</dbReference>
<dbReference type="InterPro" id="IPR000160">
    <property type="entry name" value="GGDEF_dom"/>
</dbReference>
<dbReference type="SUPFAM" id="SSF55785">
    <property type="entry name" value="PYP-like sensor domain (PAS domain)"/>
    <property type="match status" value="3"/>
</dbReference>
<feature type="domain" description="PAC" evidence="3">
    <location>
        <begin position="517"/>
        <end position="569"/>
    </location>
</feature>
<dbReference type="RefSeq" id="WP_117316091.1">
    <property type="nucleotide sequence ID" value="NZ_QQSW01000005.1"/>
</dbReference>
<sequence length="1137" mass="126521">MSPRDRGVDSGRAAHPDYEIRLSELLARLATTLIHRPDTPLSEVVDHALGQIAAFVGADRGYIFLYDFPQGRAVYSHEWCAPGISPQLAAEAVVDTATLGEWVDLHRRGEPVVVEDVQALGDRPIRRVLEHQQILSTAMVPMLQEGECIGFCGFDAVRRQRDYSGQELRLLQVFAQMLVNLWLHEETRQRLQQLSDIVELSPAVAVVWRNEPGWPLEYASDNIRQLGYTAEEFIAGEILYSDLIHPDDLPAIEAAVAAHVHHGPDEYRQTYRLYRRDGSYIWIDDHTWLVRDDHGEVQAIHGILMDDSARKQAEIALASSEQRFRRLLEDIPNIAVQGYDRDLRLIFWNRGSELIYGWKAEEAIGQSLLDLIIPETLRDDVERGALRWLSGGPAVDSGELTLQRRDGSAVSVYSSHALQVNSRGECEMYCIDIDMTAQRAARARLELWASVFTHSHEAIFILDGERRIVEINAAFTAITGYDDRDALGRPLDFLVAGAASAARYEDMWRALSEQGFWTGELPSRRSDGGRFEAFLTVSAIVGADGGVANLVGLFSDITAQKHYQQQLEYTAFYDALTGLANRTLLADRLRQAMSLAVRRGQPVAVCFIDLDGFKSINDTYGHSIGDGLLVAAGARLRSLVRESDTVSRMGGDEFVLLLLDLPESGVLDDFFTRLAMAMAEPIEVGGHSLRVSASMGVSFFPQGDVALDADQLLRQADQAMYEAKHAGKNRVVYFDSALDETEKQRRRHVDRLSRAIDNNELLLHYQPKVDLRAGVTTGVEALVRWQHPEQGLLAPGEFLHLAVNEDRLAVKLGEWVLRQALDDFAGLYRDLPDVRIGLSVNLDAVHLLSGDFAGRLAAVMSQHRDLPDGVLRLEVLESSLIPDMDQAVMTMEKCRGLGVRFALDDFGTGYSSLHYLKILPLDEIKIDAGFVRDMLTDPDDLAIVRGVIDLGEAFGIDVVAEGVETADHAALLLRLGCAAVQGYGIARPMPIAELHRWIFQWRPDPTWTELAPVNTMGAALLHAEVRHRAWIAGVQAYLSGRTTRPPPLDEADCRFTTWIEALPDSHLSRATLTELRRLHRRVHVLAQYLCAAFRDAAGLLDAGALAELEDVSERLRSLMQNLLTHAGMLDGGAARVR</sequence>
<dbReference type="PROSITE" id="PS50883">
    <property type="entry name" value="EAL"/>
    <property type="match status" value="1"/>
</dbReference>
<feature type="domain" description="PAS" evidence="2">
    <location>
        <begin position="190"/>
        <end position="263"/>
    </location>
</feature>
<organism evidence="6 7">
    <name type="scientific">Chromatocurvus halotolerans</name>
    <dbReference type="NCBI Taxonomy" id="1132028"/>
    <lineage>
        <taxon>Bacteria</taxon>
        <taxon>Pseudomonadati</taxon>
        <taxon>Pseudomonadota</taxon>
        <taxon>Gammaproteobacteria</taxon>
        <taxon>Cellvibrionales</taxon>
        <taxon>Halieaceae</taxon>
        <taxon>Chromatocurvus</taxon>
    </lineage>
</organism>
<dbReference type="InterPro" id="IPR001633">
    <property type="entry name" value="EAL_dom"/>
</dbReference>
<dbReference type="SMART" id="SM00065">
    <property type="entry name" value="GAF"/>
    <property type="match status" value="1"/>
</dbReference>
<proteinExistence type="predicted"/>
<dbReference type="Gene3D" id="3.30.450.20">
    <property type="entry name" value="PAS domain"/>
    <property type="match status" value="3"/>
</dbReference>
<dbReference type="PROSITE" id="PS50112">
    <property type="entry name" value="PAS"/>
    <property type="match status" value="3"/>
</dbReference>
<evidence type="ECO:0000313" key="7">
    <source>
        <dbReference type="Proteomes" id="UP000294980"/>
    </source>
</evidence>
<feature type="domain" description="GGDEF" evidence="5">
    <location>
        <begin position="601"/>
        <end position="736"/>
    </location>
</feature>
<dbReference type="PANTHER" id="PTHR44757">
    <property type="entry name" value="DIGUANYLATE CYCLASE DGCP"/>
    <property type="match status" value="1"/>
</dbReference>
<dbReference type="Gene3D" id="3.30.450.40">
    <property type="match status" value="1"/>
</dbReference>
<dbReference type="InterPro" id="IPR035919">
    <property type="entry name" value="EAL_sf"/>
</dbReference>
<evidence type="ECO:0000259" key="3">
    <source>
        <dbReference type="PROSITE" id="PS50113"/>
    </source>
</evidence>
<feature type="domain" description="PAC" evidence="3">
    <location>
        <begin position="267"/>
        <end position="319"/>
    </location>
</feature>
<dbReference type="InterPro" id="IPR013655">
    <property type="entry name" value="PAS_fold_3"/>
</dbReference>
<dbReference type="InterPro" id="IPR029016">
    <property type="entry name" value="GAF-like_dom_sf"/>
</dbReference>
<gene>
    <name evidence="6" type="ORF">EV688_10616</name>
</gene>
<dbReference type="Pfam" id="PF08447">
    <property type="entry name" value="PAS_3"/>
    <property type="match status" value="1"/>
</dbReference>
<dbReference type="PROSITE" id="PS50113">
    <property type="entry name" value="PAC"/>
    <property type="match status" value="2"/>
</dbReference>
<name>A0A4R2KX41_9GAMM</name>
<accession>A0A4R2KX41</accession>
<evidence type="ECO:0000259" key="2">
    <source>
        <dbReference type="PROSITE" id="PS50112"/>
    </source>
</evidence>
<dbReference type="InterPro" id="IPR035965">
    <property type="entry name" value="PAS-like_dom_sf"/>
</dbReference>
<keyword evidence="7" id="KW-1185">Reference proteome</keyword>